<proteinExistence type="inferred from homology"/>
<dbReference type="OrthoDB" id="9759518at2"/>
<evidence type="ECO:0000256" key="7">
    <source>
        <dbReference type="ARBA" id="ARBA00023014"/>
    </source>
</evidence>
<dbReference type="InterPro" id="IPR006655">
    <property type="entry name" value="Mopterin_OxRdtase_prok_CS"/>
</dbReference>
<evidence type="ECO:0000256" key="5">
    <source>
        <dbReference type="ARBA" id="ARBA00023002"/>
    </source>
</evidence>
<dbReference type="GO" id="GO:0051536">
    <property type="term" value="F:iron-sulfur cluster binding"/>
    <property type="evidence" value="ECO:0007669"/>
    <property type="project" value="UniProtKB-KW"/>
</dbReference>
<dbReference type="InterPro" id="IPR006963">
    <property type="entry name" value="Mopterin_OxRdtase_4Fe-4S_dom"/>
</dbReference>
<dbReference type="RefSeq" id="WP_142894079.1">
    <property type="nucleotide sequence ID" value="NZ_ML660052.1"/>
</dbReference>
<dbReference type="SMART" id="SM00926">
    <property type="entry name" value="Molybdop_Fe4S4"/>
    <property type="match status" value="1"/>
</dbReference>
<keyword evidence="6" id="KW-0408">Iron</keyword>
<dbReference type="Pfam" id="PF01568">
    <property type="entry name" value="Molydop_binding"/>
    <property type="match status" value="1"/>
</dbReference>
<gene>
    <name evidence="9" type="ORF">FKG95_00555</name>
</gene>
<dbReference type="Gene3D" id="3.30.2070.10">
    <property type="entry name" value="Formate dehydrogenase/DMSO reductase"/>
    <property type="match status" value="1"/>
</dbReference>
<keyword evidence="7" id="KW-0411">Iron-sulfur</keyword>
<dbReference type="AlphaFoldDB" id="A0A545U0X6"/>
<evidence type="ECO:0000313" key="9">
    <source>
        <dbReference type="EMBL" id="TQV83127.1"/>
    </source>
</evidence>
<evidence type="ECO:0000256" key="3">
    <source>
        <dbReference type="ARBA" id="ARBA00022505"/>
    </source>
</evidence>
<dbReference type="PANTHER" id="PTHR43742:SF6">
    <property type="entry name" value="OXIDOREDUCTASE YYAE-RELATED"/>
    <property type="match status" value="1"/>
</dbReference>
<dbReference type="SUPFAM" id="SSF50692">
    <property type="entry name" value="ADC-like"/>
    <property type="match status" value="1"/>
</dbReference>
<feature type="domain" description="4Fe-4S Mo/W bis-MGD-type" evidence="8">
    <location>
        <begin position="7"/>
        <end position="64"/>
    </location>
</feature>
<dbReference type="GO" id="GO:0046872">
    <property type="term" value="F:metal ion binding"/>
    <property type="evidence" value="ECO:0007669"/>
    <property type="project" value="UniProtKB-KW"/>
</dbReference>
<protein>
    <submittedName>
        <fullName evidence="9">Molybdopterin-dependent oxidoreductase</fullName>
    </submittedName>
</protein>
<dbReference type="Gene3D" id="3.40.50.740">
    <property type="match status" value="1"/>
</dbReference>
<dbReference type="CDD" id="cd02766">
    <property type="entry name" value="MopB_3"/>
    <property type="match status" value="1"/>
</dbReference>
<dbReference type="Proteomes" id="UP000315252">
    <property type="component" value="Unassembled WGS sequence"/>
</dbReference>
<dbReference type="GO" id="GO:0043546">
    <property type="term" value="F:molybdopterin cofactor binding"/>
    <property type="evidence" value="ECO:0007669"/>
    <property type="project" value="InterPro"/>
</dbReference>
<dbReference type="InterPro" id="IPR050612">
    <property type="entry name" value="Prok_Mopterin_Oxidored"/>
</dbReference>
<dbReference type="PANTHER" id="PTHR43742">
    <property type="entry name" value="TRIMETHYLAMINE-N-OXIDE REDUCTASE"/>
    <property type="match status" value="1"/>
</dbReference>
<evidence type="ECO:0000256" key="4">
    <source>
        <dbReference type="ARBA" id="ARBA00022723"/>
    </source>
</evidence>
<dbReference type="Gene3D" id="2.40.40.20">
    <property type="match status" value="1"/>
</dbReference>
<keyword evidence="3" id="KW-0500">Molybdenum</keyword>
<dbReference type="EMBL" id="VHSH01000001">
    <property type="protein sequence ID" value="TQV83127.1"/>
    <property type="molecule type" value="Genomic_DNA"/>
</dbReference>
<keyword evidence="10" id="KW-1185">Reference proteome</keyword>
<dbReference type="InterPro" id="IPR006657">
    <property type="entry name" value="MoPterin_dinucl-bd_dom"/>
</dbReference>
<evidence type="ECO:0000256" key="6">
    <source>
        <dbReference type="ARBA" id="ARBA00023004"/>
    </source>
</evidence>
<keyword evidence="5" id="KW-0560">Oxidoreductase</keyword>
<comment type="cofactor">
    <cofactor evidence="1">
        <name>Mo-bis(molybdopterin guanine dinucleotide)</name>
        <dbReference type="ChEBI" id="CHEBI:60539"/>
    </cofactor>
</comment>
<dbReference type="Gene3D" id="2.20.25.90">
    <property type="entry name" value="ADC-like domains"/>
    <property type="match status" value="1"/>
</dbReference>
<keyword evidence="4" id="KW-0479">Metal-binding</keyword>
<dbReference type="SUPFAM" id="SSF53706">
    <property type="entry name" value="Formate dehydrogenase/DMSO reductase, domains 1-3"/>
    <property type="match status" value="1"/>
</dbReference>
<evidence type="ECO:0000256" key="1">
    <source>
        <dbReference type="ARBA" id="ARBA00001942"/>
    </source>
</evidence>
<dbReference type="Pfam" id="PF00384">
    <property type="entry name" value="Molybdopterin"/>
    <property type="match status" value="1"/>
</dbReference>
<comment type="similarity">
    <text evidence="2">Belongs to the prokaryotic molybdopterin-containing oxidoreductase family.</text>
</comment>
<evidence type="ECO:0000256" key="2">
    <source>
        <dbReference type="ARBA" id="ARBA00010312"/>
    </source>
</evidence>
<evidence type="ECO:0000259" key="8">
    <source>
        <dbReference type="PROSITE" id="PS51669"/>
    </source>
</evidence>
<evidence type="ECO:0000313" key="10">
    <source>
        <dbReference type="Proteomes" id="UP000315252"/>
    </source>
</evidence>
<organism evidence="9 10">
    <name type="scientific">Denitrobaculum tricleocarpae</name>
    <dbReference type="NCBI Taxonomy" id="2591009"/>
    <lineage>
        <taxon>Bacteria</taxon>
        <taxon>Pseudomonadati</taxon>
        <taxon>Pseudomonadota</taxon>
        <taxon>Alphaproteobacteria</taxon>
        <taxon>Rhodospirillales</taxon>
        <taxon>Rhodospirillaceae</taxon>
        <taxon>Denitrobaculum</taxon>
    </lineage>
</organism>
<comment type="caution">
    <text evidence="9">The sequence shown here is derived from an EMBL/GenBank/DDBJ whole genome shotgun (WGS) entry which is preliminary data.</text>
</comment>
<dbReference type="InterPro" id="IPR009010">
    <property type="entry name" value="Asp_de-COase-like_dom_sf"/>
</dbReference>
<dbReference type="Pfam" id="PF04879">
    <property type="entry name" value="Molybdop_Fe4S4"/>
    <property type="match status" value="1"/>
</dbReference>
<dbReference type="PROSITE" id="PS51669">
    <property type="entry name" value="4FE4S_MOW_BIS_MGD"/>
    <property type="match status" value="1"/>
</dbReference>
<reference evidence="9 10" key="1">
    <citation type="submission" date="2019-06" db="EMBL/GenBank/DDBJ databases">
        <title>Whole genome sequence for Rhodospirillaceae sp. R148.</title>
        <authorList>
            <person name="Wang G."/>
        </authorList>
    </citation>
    <scope>NUCLEOTIDE SEQUENCE [LARGE SCALE GENOMIC DNA]</scope>
    <source>
        <strain evidence="9 10">R148</strain>
    </source>
</reference>
<dbReference type="Gene3D" id="3.40.228.10">
    <property type="entry name" value="Dimethylsulfoxide Reductase, domain 2"/>
    <property type="match status" value="1"/>
</dbReference>
<dbReference type="InterPro" id="IPR006656">
    <property type="entry name" value="Mopterin_OxRdtase"/>
</dbReference>
<accession>A0A545U0X6</accession>
<dbReference type="GO" id="GO:0016491">
    <property type="term" value="F:oxidoreductase activity"/>
    <property type="evidence" value="ECO:0007669"/>
    <property type="project" value="UniProtKB-KW"/>
</dbReference>
<sequence>MSSQETVTTKPSICPLDCPDTCSLSVETDGHRVLKVRGSEANPYTAGVICKKVSSSYPDFVHGERRLTTPLRRTGPRGSGEYCPVSWEEALDLVYERVVPVIGTDGPQAVVPLNYAGPHGQIAGGSMDRRFFHKLGASLVDRGPLCGGVRGAAYTSVFGAAPGMPPEQARHADLIVVVGNNVTVSNLHFARAIKAARQENGALSIVIDPKRTKIAAQADLFLQIKPGTDVVLFLALTAELERRGAFDQAFIDQWVEGVDAYMEEARKISLAEACDVCGLSMAEVERFIELYTAAGRVALSVGNGPERGHSGGSSIRSAMALQALTGQFGRLGAGVFAKPGFAFPATPAKLQRPDLVPEGTRTLNIVDIPRHLLTDDIDPPIRAVFLYNHNAVCTHPDQNRLRTALSREEIFIVGCDVEMNDSMAFADVILPAATHFEYDDIYSAYGQAYLQRAEAVIPPVGQALPNSEIFRRLAARFGFDDPMFKASDAELMDDAFDPADPRLAGQRPSQLPLDGALAMTSNGGDELIMCESVVPATASGKIELFSQDLETQFGYGVPRYEAVPATYPLALISPSSSKRTNATFGGQAESRGPERLEIHELDAAARGIEQGDRVTIWNDLGKVTLIAEISDDVQPGVLYSAKGTWLSTSETGQTVNALISADLKTDIMDGACYNDTYVEVAACSA</sequence>
<dbReference type="PROSITE" id="PS00932">
    <property type="entry name" value="MOLYBDOPTERIN_PROK_3"/>
    <property type="match status" value="1"/>
</dbReference>
<name>A0A545U0X6_9PROT</name>